<dbReference type="GO" id="GO:0004673">
    <property type="term" value="F:protein histidine kinase activity"/>
    <property type="evidence" value="ECO:0007669"/>
    <property type="project" value="UniProtKB-EC"/>
</dbReference>
<dbReference type="InterPro" id="IPR005467">
    <property type="entry name" value="His_kinase_dom"/>
</dbReference>
<dbReference type="GO" id="GO:0005524">
    <property type="term" value="F:ATP binding"/>
    <property type="evidence" value="ECO:0007669"/>
    <property type="project" value="UniProtKB-KW"/>
</dbReference>
<dbReference type="GO" id="GO:0030295">
    <property type="term" value="F:protein kinase activator activity"/>
    <property type="evidence" value="ECO:0007669"/>
    <property type="project" value="TreeGrafter"/>
</dbReference>
<dbReference type="EMBL" id="MSIE01000107">
    <property type="protein sequence ID" value="OLF07303.1"/>
    <property type="molecule type" value="Genomic_DNA"/>
</dbReference>
<keyword evidence="11" id="KW-1185">Reference proteome</keyword>
<feature type="non-terminal residue" evidence="10">
    <location>
        <position position="1"/>
    </location>
</feature>
<accession>A0A1Q8BYX0</accession>
<dbReference type="GO" id="GO:0000156">
    <property type="term" value="F:phosphorelay response regulator activity"/>
    <property type="evidence" value="ECO:0007669"/>
    <property type="project" value="TreeGrafter"/>
</dbReference>
<evidence type="ECO:0000313" key="11">
    <source>
        <dbReference type="Proteomes" id="UP000185596"/>
    </source>
</evidence>
<evidence type="ECO:0000256" key="8">
    <source>
        <dbReference type="ARBA" id="ARBA00039401"/>
    </source>
</evidence>
<dbReference type="PANTHER" id="PTHR42878:SF7">
    <property type="entry name" value="SENSOR HISTIDINE KINASE GLRK"/>
    <property type="match status" value="1"/>
</dbReference>
<organism evidence="10 11">
    <name type="scientific">Actinophytocola xanthii</name>
    <dbReference type="NCBI Taxonomy" id="1912961"/>
    <lineage>
        <taxon>Bacteria</taxon>
        <taxon>Bacillati</taxon>
        <taxon>Actinomycetota</taxon>
        <taxon>Actinomycetes</taxon>
        <taxon>Pseudonocardiales</taxon>
        <taxon>Pseudonocardiaceae</taxon>
    </lineage>
</organism>
<evidence type="ECO:0000256" key="7">
    <source>
        <dbReference type="ARBA" id="ARBA00023012"/>
    </source>
</evidence>
<name>A0A1Q8BYX0_9PSEU</name>
<dbReference type="GO" id="GO:0007234">
    <property type="term" value="P:osmosensory signaling via phosphorelay pathway"/>
    <property type="evidence" value="ECO:0007669"/>
    <property type="project" value="TreeGrafter"/>
</dbReference>
<comment type="catalytic activity">
    <reaction evidence="1">
        <text>ATP + protein L-histidine = ADP + protein N-phospho-L-histidine.</text>
        <dbReference type="EC" id="2.7.13.3"/>
    </reaction>
</comment>
<keyword evidence="6" id="KW-0067">ATP-binding</keyword>
<keyword evidence="7" id="KW-0902">Two-component regulatory system</keyword>
<sequence length="77" mass="8075">KNPPGQHEKIFGDFHRAHNGVDYSGTGLGLAICKRIAERHQGTVVASDNPNGGSCFTVALPLTQYGALIAAEELVSA</sequence>
<dbReference type="Gene3D" id="3.30.565.10">
    <property type="entry name" value="Histidine kinase-like ATPase, C-terminal domain"/>
    <property type="match status" value="1"/>
</dbReference>
<evidence type="ECO:0000313" key="10">
    <source>
        <dbReference type="EMBL" id="OLF07303.1"/>
    </source>
</evidence>
<keyword evidence="3" id="KW-0808">Transferase</keyword>
<keyword evidence="5" id="KW-0418">Kinase</keyword>
<dbReference type="STRING" id="1912961.BU204_35755"/>
<evidence type="ECO:0000256" key="3">
    <source>
        <dbReference type="ARBA" id="ARBA00022679"/>
    </source>
</evidence>
<dbReference type="Pfam" id="PF02518">
    <property type="entry name" value="HATPase_c"/>
    <property type="match status" value="1"/>
</dbReference>
<dbReference type="InterPro" id="IPR036890">
    <property type="entry name" value="HATPase_C_sf"/>
</dbReference>
<dbReference type="PRINTS" id="PR00344">
    <property type="entry name" value="BCTRLSENSOR"/>
</dbReference>
<dbReference type="InterPro" id="IPR003594">
    <property type="entry name" value="HATPase_dom"/>
</dbReference>
<evidence type="ECO:0000256" key="4">
    <source>
        <dbReference type="ARBA" id="ARBA00022741"/>
    </source>
</evidence>
<gene>
    <name evidence="10" type="ORF">BU204_35755</name>
</gene>
<reference evidence="10 11" key="1">
    <citation type="submission" date="2016-12" db="EMBL/GenBank/DDBJ databases">
        <title>The draft genome sequence of Actinophytocola sp. 11-183.</title>
        <authorList>
            <person name="Wang W."/>
            <person name="Yuan L."/>
        </authorList>
    </citation>
    <scope>NUCLEOTIDE SEQUENCE [LARGE SCALE GENOMIC DNA]</scope>
    <source>
        <strain evidence="10 11">11-183</strain>
    </source>
</reference>
<dbReference type="InterPro" id="IPR004358">
    <property type="entry name" value="Sig_transdc_His_kin-like_C"/>
</dbReference>
<comment type="caution">
    <text evidence="10">The sequence shown here is derived from an EMBL/GenBank/DDBJ whole genome shotgun (WGS) entry which is preliminary data.</text>
</comment>
<evidence type="ECO:0000259" key="9">
    <source>
        <dbReference type="PROSITE" id="PS50109"/>
    </source>
</evidence>
<dbReference type="InterPro" id="IPR050351">
    <property type="entry name" value="BphY/WalK/GraS-like"/>
</dbReference>
<evidence type="ECO:0000256" key="5">
    <source>
        <dbReference type="ARBA" id="ARBA00022777"/>
    </source>
</evidence>
<dbReference type="SUPFAM" id="SSF55874">
    <property type="entry name" value="ATPase domain of HSP90 chaperone/DNA topoisomerase II/histidine kinase"/>
    <property type="match status" value="1"/>
</dbReference>
<keyword evidence="4" id="KW-0547">Nucleotide-binding</keyword>
<evidence type="ECO:0000256" key="1">
    <source>
        <dbReference type="ARBA" id="ARBA00000085"/>
    </source>
</evidence>
<dbReference type="AlphaFoldDB" id="A0A1Q8BYX0"/>
<dbReference type="Proteomes" id="UP000185596">
    <property type="component" value="Unassembled WGS sequence"/>
</dbReference>
<protein>
    <recommendedName>
        <fullName evidence="8">Sensor-like histidine kinase SenX3</fullName>
        <ecNumber evidence="2">2.7.13.3</ecNumber>
    </recommendedName>
</protein>
<dbReference type="PANTHER" id="PTHR42878">
    <property type="entry name" value="TWO-COMPONENT HISTIDINE KINASE"/>
    <property type="match status" value="1"/>
</dbReference>
<feature type="domain" description="Histidine kinase" evidence="9">
    <location>
        <begin position="1"/>
        <end position="64"/>
    </location>
</feature>
<dbReference type="PROSITE" id="PS50109">
    <property type="entry name" value="HIS_KIN"/>
    <property type="match status" value="1"/>
</dbReference>
<evidence type="ECO:0000256" key="2">
    <source>
        <dbReference type="ARBA" id="ARBA00012438"/>
    </source>
</evidence>
<evidence type="ECO:0000256" key="6">
    <source>
        <dbReference type="ARBA" id="ARBA00022840"/>
    </source>
</evidence>
<proteinExistence type="predicted"/>
<dbReference type="EC" id="2.7.13.3" evidence="2"/>
<dbReference type="RefSeq" id="WP_143229987.1">
    <property type="nucleotide sequence ID" value="NZ_MSIE01000107.1"/>
</dbReference>